<dbReference type="EMBL" id="BLIY01000017">
    <property type="protein sequence ID" value="GFE55189.1"/>
    <property type="molecule type" value="Genomic_DNA"/>
</dbReference>
<comment type="caution">
    <text evidence="1">The sequence shown here is derived from an EMBL/GenBank/DDBJ whole genome shotgun (WGS) entry which is preliminary data.</text>
</comment>
<keyword evidence="2" id="KW-1185">Reference proteome</keyword>
<evidence type="ECO:0000313" key="1">
    <source>
        <dbReference type="EMBL" id="GFE55189.1"/>
    </source>
</evidence>
<organism evidence="1 2">
    <name type="scientific">Babesia ovis</name>
    <dbReference type="NCBI Taxonomy" id="5869"/>
    <lineage>
        <taxon>Eukaryota</taxon>
        <taxon>Sar</taxon>
        <taxon>Alveolata</taxon>
        <taxon>Apicomplexa</taxon>
        <taxon>Aconoidasida</taxon>
        <taxon>Piroplasmida</taxon>
        <taxon>Babesiidae</taxon>
        <taxon>Babesia</taxon>
    </lineage>
</organism>
<proteinExistence type="predicted"/>
<dbReference type="AlphaFoldDB" id="A0A9W5TBH7"/>
<dbReference type="Proteomes" id="UP001057455">
    <property type="component" value="Unassembled WGS sequence"/>
</dbReference>
<accession>A0A9W5TBH7</accession>
<gene>
    <name evidence="1" type="ORF">BaOVIS_025930</name>
</gene>
<sequence>MDCTSQPKLGSMYTLCMALLSILNKTALNLNDQIFPDSVGVAYGTFGKDGQYRMLQTTTETATRVMDGYKLLVDMKPKNKEVSDVYVEEFKLYRTKYICVTFDGPSVENGFHRVYIQKRGNEVLYRTREQKMAFVKGPVRLVVDINPGYLHPVIDTEEKSFEHSTSQWYYIGNKIQNDSNQSKSRLWADEGDFIMSPIRTIDSVTARLDGEPTLMIGHITRFVQSRDEGSIMIHVPGRSMNEHLFYIPTVNRGIFEPKCMIPVIWTSDSDRTRRPINRPYKVVIDVSGKSFPSRHVAILANYIRGSWLYTQHAILSRRDMTDLNIKVKDDTLKLTIYNVRPDQFVTHVEVFKHIDNDDTYVYVHAQKISLSILPEVSIYKLQELDNRPAYVELDEIGKRAAERIFTNIECDLCKVYYNRYR</sequence>
<name>A0A9W5TBH7_BABOV</name>
<protein>
    <submittedName>
        <fullName evidence="1">Spherical body protein, putative</fullName>
    </submittedName>
</protein>
<evidence type="ECO:0000313" key="2">
    <source>
        <dbReference type="Proteomes" id="UP001057455"/>
    </source>
</evidence>
<reference evidence="1" key="1">
    <citation type="submission" date="2019-12" db="EMBL/GenBank/DDBJ databases">
        <title>Genome sequence of Babesia ovis.</title>
        <authorList>
            <person name="Yamagishi J."/>
            <person name="Sevinc F."/>
            <person name="Xuan X."/>
        </authorList>
    </citation>
    <scope>NUCLEOTIDE SEQUENCE</scope>
    <source>
        <strain evidence="1">Selcuk</strain>
    </source>
</reference>